<dbReference type="AlphaFoldDB" id="A0AAV4PGP7"/>
<evidence type="ECO:0000313" key="2">
    <source>
        <dbReference type="Proteomes" id="UP001054945"/>
    </source>
</evidence>
<gene>
    <name evidence="1" type="ORF">CEXT_34241</name>
</gene>
<name>A0AAV4PGP7_CAEEX</name>
<proteinExistence type="predicted"/>
<evidence type="ECO:0000313" key="1">
    <source>
        <dbReference type="EMBL" id="GIX96557.1"/>
    </source>
</evidence>
<accession>A0AAV4PGP7</accession>
<dbReference type="EMBL" id="BPLR01004662">
    <property type="protein sequence ID" value="GIX96557.1"/>
    <property type="molecule type" value="Genomic_DNA"/>
</dbReference>
<reference evidence="1 2" key="1">
    <citation type="submission" date="2021-06" db="EMBL/GenBank/DDBJ databases">
        <title>Caerostris extrusa draft genome.</title>
        <authorList>
            <person name="Kono N."/>
            <person name="Arakawa K."/>
        </authorList>
    </citation>
    <scope>NUCLEOTIDE SEQUENCE [LARGE SCALE GENOMIC DNA]</scope>
</reference>
<organism evidence="1 2">
    <name type="scientific">Caerostris extrusa</name>
    <name type="common">Bark spider</name>
    <name type="synonym">Caerostris bankana</name>
    <dbReference type="NCBI Taxonomy" id="172846"/>
    <lineage>
        <taxon>Eukaryota</taxon>
        <taxon>Metazoa</taxon>
        <taxon>Ecdysozoa</taxon>
        <taxon>Arthropoda</taxon>
        <taxon>Chelicerata</taxon>
        <taxon>Arachnida</taxon>
        <taxon>Araneae</taxon>
        <taxon>Araneomorphae</taxon>
        <taxon>Entelegynae</taxon>
        <taxon>Araneoidea</taxon>
        <taxon>Araneidae</taxon>
        <taxon>Caerostris</taxon>
    </lineage>
</organism>
<comment type="caution">
    <text evidence="1">The sequence shown here is derived from an EMBL/GenBank/DDBJ whole genome shotgun (WGS) entry which is preliminary data.</text>
</comment>
<dbReference type="Proteomes" id="UP001054945">
    <property type="component" value="Unassembled WGS sequence"/>
</dbReference>
<sequence length="127" mass="13911">MEIKSVVLRRKSVLQKLATSGNQRACLLGVISCFYRPDVLLLGDLSLSCSPVISSLAHQKQSTAQSFHNCSFHKRLNGRPLSALETLEQTGGLSSPCITSSLDFSNQVLLPSFLGCGKLFVIYFINY</sequence>
<protein>
    <submittedName>
        <fullName evidence="1">Uncharacterized protein</fullName>
    </submittedName>
</protein>
<keyword evidence="2" id="KW-1185">Reference proteome</keyword>